<dbReference type="RefSeq" id="WP_008769706.1">
    <property type="nucleotide sequence ID" value="NZ_JGDB01000220.1"/>
</dbReference>
<accession>A0A015U4Y4</accession>
<proteinExistence type="predicted"/>
<dbReference type="InterPro" id="IPR011256">
    <property type="entry name" value="Reg_factor_effector_dom_sf"/>
</dbReference>
<dbReference type="PATRIC" id="fig|1339316.3.peg.3257"/>
<dbReference type="SMART" id="SM00342">
    <property type="entry name" value="HTH_ARAC"/>
    <property type="match status" value="1"/>
</dbReference>
<dbReference type="SMART" id="SM00871">
    <property type="entry name" value="AraC_E_bind"/>
    <property type="match status" value="1"/>
</dbReference>
<reference evidence="5 6" key="1">
    <citation type="submission" date="2014-02" db="EMBL/GenBank/DDBJ databases">
        <authorList>
            <person name="Sears C."/>
            <person name="Carroll K."/>
            <person name="Sack B.R."/>
            <person name="Qadri F."/>
            <person name="Myers L.L."/>
            <person name="Chung G.-T."/>
            <person name="Escheverria P."/>
            <person name="Fraser C.M."/>
            <person name="Sadzewicz L."/>
            <person name="Shefchek K.A."/>
            <person name="Tallon L."/>
            <person name="Das S.P."/>
            <person name="Daugherty S."/>
            <person name="Mongodin E.F."/>
        </authorList>
    </citation>
    <scope>NUCLEOTIDE SEQUENCE [LARGE SCALE GENOMIC DNA]</scope>
    <source>
        <strain evidence="6">3998T(B)3</strain>
    </source>
</reference>
<dbReference type="Gene3D" id="1.10.10.60">
    <property type="entry name" value="Homeodomain-like"/>
    <property type="match status" value="2"/>
</dbReference>
<evidence type="ECO:0000259" key="4">
    <source>
        <dbReference type="PROSITE" id="PS01124"/>
    </source>
</evidence>
<dbReference type="InterPro" id="IPR010499">
    <property type="entry name" value="AraC_E-bd"/>
</dbReference>
<dbReference type="InterPro" id="IPR018062">
    <property type="entry name" value="HTH_AraC-typ_CS"/>
</dbReference>
<evidence type="ECO:0000313" key="5">
    <source>
        <dbReference type="EMBL" id="EXY89882.1"/>
    </source>
</evidence>
<dbReference type="PROSITE" id="PS00041">
    <property type="entry name" value="HTH_ARAC_FAMILY_1"/>
    <property type="match status" value="1"/>
</dbReference>
<name>A0A015U4Y4_BACFG</name>
<gene>
    <name evidence="5" type="ORF">M125_3440</name>
</gene>
<comment type="caution">
    <text evidence="5">The sequence shown here is derived from an EMBL/GenBank/DDBJ whole genome shotgun (WGS) entry which is preliminary data.</text>
</comment>
<evidence type="ECO:0000256" key="3">
    <source>
        <dbReference type="ARBA" id="ARBA00023163"/>
    </source>
</evidence>
<sequence length="280" mass="33021">MKSDTEEKYLQQVNRVIDYINSHLNEPLRVETLAREVCLSEYHFHRIMRAYLHEPLATYIARQRVERAVMYLQMKNIHLAQVAEMVGYETPQSLSKAFKQFFGISPTAYRKRRAERYEEFSTLKKESLKPEILTEPELKLVYIRIIGRYGEEEPYIEAWRKLRDFLQINGLLTPSTRWIGISFDDPTVTKTEQCRFYACATVEHDVSPQGAFGMKTIPQGRYAVYTLRGSYSGLQEMYDRIYSHPLPTAFRDATSFEEYLNCEPDTEEKDYVTRIYIPIE</sequence>
<keyword evidence="1" id="KW-0805">Transcription regulation</keyword>
<dbReference type="InterPro" id="IPR050908">
    <property type="entry name" value="SmbC-like"/>
</dbReference>
<dbReference type="PANTHER" id="PTHR40055">
    <property type="entry name" value="TRANSCRIPTIONAL REGULATOR YGIV-RELATED"/>
    <property type="match status" value="1"/>
</dbReference>
<dbReference type="InterPro" id="IPR009057">
    <property type="entry name" value="Homeodomain-like_sf"/>
</dbReference>
<dbReference type="SUPFAM" id="SSF46689">
    <property type="entry name" value="Homeodomain-like"/>
    <property type="match status" value="2"/>
</dbReference>
<organism evidence="5 6">
    <name type="scientific">Bacteroides fragilis str. 3998T(B)3</name>
    <dbReference type="NCBI Taxonomy" id="1339316"/>
    <lineage>
        <taxon>Bacteria</taxon>
        <taxon>Pseudomonadati</taxon>
        <taxon>Bacteroidota</taxon>
        <taxon>Bacteroidia</taxon>
        <taxon>Bacteroidales</taxon>
        <taxon>Bacteroidaceae</taxon>
        <taxon>Bacteroides</taxon>
    </lineage>
</organism>
<dbReference type="GO" id="GO:0043565">
    <property type="term" value="F:sequence-specific DNA binding"/>
    <property type="evidence" value="ECO:0007669"/>
    <property type="project" value="InterPro"/>
</dbReference>
<dbReference type="AlphaFoldDB" id="A0A015U4Y4"/>
<evidence type="ECO:0000256" key="1">
    <source>
        <dbReference type="ARBA" id="ARBA00023015"/>
    </source>
</evidence>
<dbReference type="Pfam" id="PF06445">
    <property type="entry name" value="GyrI-like"/>
    <property type="match status" value="1"/>
</dbReference>
<dbReference type="Gene3D" id="3.20.80.10">
    <property type="entry name" value="Regulatory factor, effector binding domain"/>
    <property type="match status" value="1"/>
</dbReference>
<keyword evidence="3" id="KW-0804">Transcription</keyword>
<feature type="domain" description="HTH araC/xylS-type" evidence="4">
    <location>
        <begin position="14"/>
        <end position="112"/>
    </location>
</feature>
<dbReference type="InterPro" id="IPR018060">
    <property type="entry name" value="HTH_AraC"/>
</dbReference>
<evidence type="ECO:0000313" key="6">
    <source>
        <dbReference type="Proteomes" id="UP000020773"/>
    </source>
</evidence>
<dbReference type="GO" id="GO:0003700">
    <property type="term" value="F:DNA-binding transcription factor activity"/>
    <property type="evidence" value="ECO:0007669"/>
    <property type="project" value="InterPro"/>
</dbReference>
<dbReference type="EMBL" id="JGDB01000220">
    <property type="protein sequence ID" value="EXY89882.1"/>
    <property type="molecule type" value="Genomic_DNA"/>
</dbReference>
<keyword evidence="2" id="KW-0238">DNA-binding</keyword>
<dbReference type="PROSITE" id="PS01124">
    <property type="entry name" value="HTH_ARAC_FAMILY_2"/>
    <property type="match status" value="1"/>
</dbReference>
<dbReference type="Pfam" id="PF12833">
    <property type="entry name" value="HTH_18"/>
    <property type="match status" value="1"/>
</dbReference>
<dbReference type="Proteomes" id="UP000020773">
    <property type="component" value="Unassembled WGS sequence"/>
</dbReference>
<dbReference type="InterPro" id="IPR029442">
    <property type="entry name" value="GyrI-like"/>
</dbReference>
<dbReference type="SUPFAM" id="SSF55136">
    <property type="entry name" value="Probable bacterial effector-binding domain"/>
    <property type="match status" value="1"/>
</dbReference>
<dbReference type="PANTHER" id="PTHR40055:SF1">
    <property type="entry name" value="TRANSCRIPTIONAL REGULATOR YGIV-RELATED"/>
    <property type="match status" value="1"/>
</dbReference>
<evidence type="ECO:0000256" key="2">
    <source>
        <dbReference type="ARBA" id="ARBA00023125"/>
    </source>
</evidence>
<protein>
    <submittedName>
        <fullName evidence="5">Bacterial regulatory helix-turn-helix s, AraC family protein</fullName>
    </submittedName>
</protein>